<dbReference type="EMBL" id="SMBK01000008">
    <property type="protein sequence ID" value="TCU36052.1"/>
    <property type="molecule type" value="Genomic_DNA"/>
</dbReference>
<accession>A0A4R3RQD7</accession>
<proteinExistence type="predicted"/>
<evidence type="ECO:0000313" key="1">
    <source>
        <dbReference type="EMBL" id="TCU36052.1"/>
    </source>
</evidence>
<dbReference type="AlphaFoldDB" id="A0A4R3RQD7"/>
<gene>
    <name evidence="1" type="ORF">EV129_108139</name>
</gene>
<organism evidence="1 2">
    <name type="scientific">Rhizobium azibense</name>
    <dbReference type="NCBI Taxonomy" id="1136135"/>
    <lineage>
        <taxon>Bacteria</taxon>
        <taxon>Pseudomonadati</taxon>
        <taxon>Pseudomonadota</taxon>
        <taxon>Alphaproteobacteria</taxon>
        <taxon>Hyphomicrobiales</taxon>
        <taxon>Rhizobiaceae</taxon>
        <taxon>Rhizobium/Agrobacterium group</taxon>
        <taxon>Rhizobium</taxon>
    </lineage>
</organism>
<sequence length="70" mass="7901">MFFCNFLCEFAVLFGVVDQEPDELQALVRFHPTVFPCDESVNRPHDLVIQIDGVLIVRASFPVSIHTGSH</sequence>
<reference evidence="1 2" key="1">
    <citation type="submission" date="2019-03" db="EMBL/GenBank/DDBJ databases">
        <title>Genomic Encyclopedia of Type Strains, Phase IV (KMG-V): Genome sequencing to study the core and pangenomes of soil and plant-associated prokaryotes.</title>
        <authorList>
            <person name="Whitman W."/>
        </authorList>
    </citation>
    <scope>NUCLEOTIDE SEQUENCE [LARGE SCALE GENOMIC DNA]</scope>
    <source>
        <strain evidence="1 2">IE4868</strain>
    </source>
</reference>
<protein>
    <submittedName>
        <fullName evidence="1">Uncharacterized protein</fullName>
    </submittedName>
</protein>
<dbReference type="Proteomes" id="UP000295507">
    <property type="component" value="Unassembled WGS sequence"/>
</dbReference>
<evidence type="ECO:0000313" key="2">
    <source>
        <dbReference type="Proteomes" id="UP000295507"/>
    </source>
</evidence>
<name>A0A4R3RQD7_9HYPH</name>
<comment type="caution">
    <text evidence="1">The sequence shown here is derived from an EMBL/GenBank/DDBJ whole genome shotgun (WGS) entry which is preliminary data.</text>
</comment>